<dbReference type="SMART" id="SM00345">
    <property type="entry name" value="HTH_GNTR"/>
    <property type="match status" value="1"/>
</dbReference>
<evidence type="ECO:0000313" key="6">
    <source>
        <dbReference type="Proteomes" id="UP000269226"/>
    </source>
</evidence>
<dbReference type="InterPro" id="IPR011663">
    <property type="entry name" value="UTRA"/>
</dbReference>
<keyword evidence="3" id="KW-0804">Transcription</keyword>
<dbReference type="Gene3D" id="1.10.10.10">
    <property type="entry name" value="Winged helix-like DNA-binding domain superfamily/Winged helix DNA-binding domain"/>
    <property type="match status" value="1"/>
</dbReference>
<dbReference type="SUPFAM" id="SSF64288">
    <property type="entry name" value="Chorismate lyase-like"/>
    <property type="match status" value="1"/>
</dbReference>
<evidence type="ECO:0000256" key="1">
    <source>
        <dbReference type="ARBA" id="ARBA00023015"/>
    </source>
</evidence>
<gene>
    <name evidence="5" type="ORF">DAT561_1471</name>
</gene>
<dbReference type="PROSITE" id="PS50949">
    <property type="entry name" value="HTH_GNTR"/>
    <property type="match status" value="1"/>
</dbReference>
<dbReference type="CDD" id="cd07377">
    <property type="entry name" value="WHTH_GntR"/>
    <property type="match status" value="1"/>
</dbReference>
<organism evidence="5 6">
    <name type="scientific">Melissococcus plutonius</name>
    <dbReference type="NCBI Taxonomy" id="33970"/>
    <lineage>
        <taxon>Bacteria</taxon>
        <taxon>Bacillati</taxon>
        <taxon>Bacillota</taxon>
        <taxon>Bacilli</taxon>
        <taxon>Lactobacillales</taxon>
        <taxon>Enterococcaceae</taxon>
        <taxon>Melissococcus</taxon>
    </lineage>
</organism>
<evidence type="ECO:0000259" key="4">
    <source>
        <dbReference type="PROSITE" id="PS50949"/>
    </source>
</evidence>
<dbReference type="SMART" id="SM00866">
    <property type="entry name" value="UTRA"/>
    <property type="match status" value="1"/>
</dbReference>
<keyword evidence="2" id="KW-0238">DNA-binding</keyword>
<feature type="domain" description="HTH gntR-type" evidence="4">
    <location>
        <begin position="1"/>
        <end position="68"/>
    </location>
</feature>
<dbReference type="InterPro" id="IPR036388">
    <property type="entry name" value="WH-like_DNA-bd_sf"/>
</dbReference>
<dbReference type="GO" id="GO:0045892">
    <property type="term" value="P:negative regulation of DNA-templated transcription"/>
    <property type="evidence" value="ECO:0007669"/>
    <property type="project" value="TreeGrafter"/>
</dbReference>
<dbReference type="AlphaFoldDB" id="A0A2Z5Y482"/>
<dbReference type="SUPFAM" id="SSF46785">
    <property type="entry name" value="Winged helix' DNA-binding domain"/>
    <property type="match status" value="1"/>
</dbReference>
<dbReference type="Pfam" id="PF07702">
    <property type="entry name" value="UTRA"/>
    <property type="match status" value="1"/>
</dbReference>
<dbReference type="Proteomes" id="UP000269226">
    <property type="component" value="Chromosome"/>
</dbReference>
<dbReference type="PANTHER" id="PTHR44846:SF4">
    <property type="entry name" value="HTH GNTR-TYPE DOMAIN-CONTAINING PROTEIN"/>
    <property type="match status" value="1"/>
</dbReference>
<dbReference type="InterPro" id="IPR036390">
    <property type="entry name" value="WH_DNA-bd_sf"/>
</dbReference>
<dbReference type="InterPro" id="IPR028978">
    <property type="entry name" value="Chorismate_lyase_/UTRA_dom_sf"/>
</dbReference>
<dbReference type="InterPro" id="IPR050679">
    <property type="entry name" value="Bact_HTH_transcr_reg"/>
</dbReference>
<name>A0A2Z5Y482_9ENTE</name>
<evidence type="ECO:0000256" key="2">
    <source>
        <dbReference type="ARBA" id="ARBA00023125"/>
    </source>
</evidence>
<dbReference type="Gene3D" id="3.40.1410.10">
    <property type="entry name" value="Chorismate lyase-like"/>
    <property type="match status" value="1"/>
</dbReference>
<sequence>MKYQEIAQQIIQRIQADNLPQGTKLPSVSELVKEYGVSKNTILQTLKVLESKGVIYQVQGSGIFVRRKKRKGYITLLENQGFSGDLTYFDVISKVINVSLIPAPEEVANNLYCSQEEEVYRVKRVHSIRGQILCLEESYYKTSIVPFLSDSIAEGSIFQYLEKGLNINIGFSDKYLSIHKTKGEIAYYLELPENSPMLLLEEIYYTSNGEPFDFTKNYYHYEHSQFFLQS</sequence>
<protein>
    <recommendedName>
        <fullName evidence="4">HTH gntR-type domain-containing protein</fullName>
    </recommendedName>
</protein>
<dbReference type="GO" id="GO:0003700">
    <property type="term" value="F:DNA-binding transcription factor activity"/>
    <property type="evidence" value="ECO:0007669"/>
    <property type="project" value="InterPro"/>
</dbReference>
<dbReference type="GeneID" id="57044000"/>
<evidence type="ECO:0000256" key="3">
    <source>
        <dbReference type="ARBA" id="ARBA00023163"/>
    </source>
</evidence>
<keyword evidence="1" id="KW-0805">Transcription regulation</keyword>
<evidence type="ECO:0000313" key="5">
    <source>
        <dbReference type="EMBL" id="BBC61568.1"/>
    </source>
</evidence>
<reference evidence="5 6" key="1">
    <citation type="submission" date="2018-01" db="EMBL/GenBank/DDBJ databases">
        <title>Whole genome sequence of Melissococcus plutonius DAT561.</title>
        <authorList>
            <person name="Okumura K."/>
            <person name="Takamatsu D."/>
            <person name="Okura M."/>
        </authorList>
    </citation>
    <scope>NUCLEOTIDE SEQUENCE [LARGE SCALE GENOMIC DNA]</scope>
    <source>
        <strain evidence="5 6">DAT561</strain>
    </source>
</reference>
<accession>A0A2Z5Y482</accession>
<dbReference type="PANTHER" id="PTHR44846">
    <property type="entry name" value="MANNOSYL-D-GLYCERATE TRANSPORT/METABOLISM SYSTEM REPRESSOR MNGR-RELATED"/>
    <property type="match status" value="1"/>
</dbReference>
<dbReference type="PRINTS" id="PR00035">
    <property type="entry name" value="HTHGNTR"/>
</dbReference>
<dbReference type="GO" id="GO:0003677">
    <property type="term" value="F:DNA binding"/>
    <property type="evidence" value="ECO:0007669"/>
    <property type="project" value="UniProtKB-KW"/>
</dbReference>
<dbReference type="InterPro" id="IPR000524">
    <property type="entry name" value="Tscrpt_reg_HTH_GntR"/>
</dbReference>
<dbReference type="RefSeq" id="WP_015695373.1">
    <property type="nucleotide sequence ID" value="NZ_AP018492.1"/>
</dbReference>
<proteinExistence type="predicted"/>
<dbReference type="Pfam" id="PF00392">
    <property type="entry name" value="GntR"/>
    <property type="match status" value="1"/>
</dbReference>
<dbReference type="EMBL" id="AP018492">
    <property type="protein sequence ID" value="BBC61568.1"/>
    <property type="molecule type" value="Genomic_DNA"/>
</dbReference>